<keyword evidence="2" id="KW-1185">Reference proteome</keyword>
<dbReference type="Proteomes" id="UP000815677">
    <property type="component" value="Unassembled WGS sequence"/>
</dbReference>
<dbReference type="EMBL" id="DF847155">
    <property type="protein sequence ID" value="GAT51358.1"/>
    <property type="molecule type" value="Genomic_DNA"/>
</dbReference>
<sequence>MGCIISCITGIIQCIGDCIMAIVGAIAGCLECIIAAIASCLAGIADCLTCGACSSRRTSRKTATTG</sequence>
<organism evidence="1 2">
    <name type="scientific">Mycena chlorophos</name>
    <name type="common">Agaric fungus</name>
    <name type="synonym">Agaricus chlorophos</name>
    <dbReference type="NCBI Taxonomy" id="658473"/>
    <lineage>
        <taxon>Eukaryota</taxon>
        <taxon>Fungi</taxon>
        <taxon>Dikarya</taxon>
        <taxon>Basidiomycota</taxon>
        <taxon>Agaricomycotina</taxon>
        <taxon>Agaricomycetes</taxon>
        <taxon>Agaricomycetidae</taxon>
        <taxon>Agaricales</taxon>
        <taxon>Marasmiineae</taxon>
        <taxon>Mycenaceae</taxon>
        <taxon>Mycena</taxon>
    </lineage>
</organism>
<protein>
    <submittedName>
        <fullName evidence="1">Uncharacterized protein</fullName>
    </submittedName>
</protein>
<name>A0ABQ0LJR2_MYCCL</name>
<accession>A0ABQ0LJR2</accession>
<evidence type="ECO:0000313" key="1">
    <source>
        <dbReference type="EMBL" id="GAT51358.1"/>
    </source>
</evidence>
<evidence type="ECO:0000313" key="2">
    <source>
        <dbReference type="Proteomes" id="UP000815677"/>
    </source>
</evidence>
<gene>
    <name evidence="1" type="ORF">MCHLO_08507</name>
</gene>
<proteinExistence type="predicted"/>
<reference evidence="1" key="1">
    <citation type="submission" date="2014-09" db="EMBL/GenBank/DDBJ databases">
        <title>Genome sequence of the luminous mushroom Mycena chlorophos for searching fungal bioluminescence genes.</title>
        <authorList>
            <person name="Tanaka Y."/>
            <person name="Kasuga D."/>
            <person name="Oba Y."/>
            <person name="Hase S."/>
            <person name="Sato K."/>
            <person name="Oba Y."/>
            <person name="Sakakibara Y."/>
        </authorList>
    </citation>
    <scope>NUCLEOTIDE SEQUENCE</scope>
</reference>